<dbReference type="RefSeq" id="WP_116075657.1">
    <property type="nucleotide sequence ID" value="NZ_CP187636.1"/>
</dbReference>
<proteinExistence type="predicted"/>
<accession>A0A3D8WZY6</accession>
<reference evidence="1 2" key="1">
    <citation type="journal article" date="2018" name="Appl. Environ. Microbiol.">
        <title>Antimicrobial susceptibility testing and tentative epidemiological cut-off values of five Bacillus species relevant for use as animal feed additives or for plant protection.</title>
        <authorList>
            <person name="Agerso Y."/>
            <person name="Stuer-Lauridsen B."/>
            <person name="Bjerre K."/>
            <person name="Jensen M.G."/>
            <person name="Johansen E."/>
            <person name="Bennedsen M."/>
            <person name="Brockmann E."/>
            <person name="Nielsen B."/>
        </authorList>
    </citation>
    <scope>NUCLEOTIDE SEQUENCE [LARGE SCALE GENOMIC DNA]</scope>
    <source>
        <strain evidence="1 2">CHCC20162</strain>
    </source>
</reference>
<sequence>MSERQNAFTIKTNRLSDEVYNKLAKYAKSRKLGDYISSLILRDLDGSFTKRKAIKDKKTYEMLEHIKNELADLKTLAKTTDFVGNDSFKEEEPSSKVPQLKEGKIADLENISGSLDDDDLEEYNDF</sequence>
<protein>
    <submittedName>
        <fullName evidence="1">Uncharacterized protein</fullName>
    </submittedName>
</protein>
<gene>
    <name evidence="1" type="ORF">C3744_17275</name>
</gene>
<dbReference type="AlphaFoldDB" id="A0A3D8WZY6"/>
<dbReference type="Proteomes" id="UP000256519">
    <property type="component" value="Unassembled WGS sequence"/>
</dbReference>
<evidence type="ECO:0000313" key="1">
    <source>
        <dbReference type="EMBL" id="RDZ12761.1"/>
    </source>
</evidence>
<name>A0A3D8WZY6_PRIMG</name>
<comment type="caution">
    <text evidence="1">The sequence shown here is derived from an EMBL/GenBank/DDBJ whole genome shotgun (WGS) entry which is preliminary data.</text>
</comment>
<evidence type="ECO:0000313" key="2">
    <source>
        <dbReference type="Proteomes" id="UP000256519"/>
    </source>
</evidence>
<dbReference type="EMBL" id="PQWM01000017">
    <property type="protein sequence ID" value="RDZ12761.1"/>
    <property type="molecule type" value="Genomic_DNA"/>
</dbReference>
<organism evidence="1 2">
    <name type="scientific">Priestia megaterium</name>
    <name type="common">Bacillus megaterium</name>
    <dbReference type="NCBI Taxonomy" id="1404"/>
    <lineage>
        <taxon>Bacteria</taxon>
        <taxon>Bacillati</taxon>
        <taxon>Bacillota</taxon>
        <taxon>Bacilli</taxon>
        <taxon>Bacillales</taxon>
        <taxon>Bacillaceae</taxon>
        <taxon>Priestia</taxon>
    </lineage>
</organism>